<dbReference type="PANTHER" id="PTHR42973:SF53">
    <property type="entry name" value="FAD-BINDING PCMH-TYPE DOMAIN-CONTAINING PROTEIN-RELATED"/>
    <property type="match status" value="1"/>
</dbReference>
<dbReference type="InterPro" id="IPR016166">
    <property type="entry name" value="FAD-bd_PCMH"/>
</dbReference>
<evidence type="ECO:0000256" key="3">
    <source>
        <dbReference type="ARBA" id="ARBA00022827"/>
    </source>
</evidence>
<sequence length="466" mass="50433">MKLLPVGLAILALIRPALSGEVPRGRSPKCVCCAAFAKDVSLRDKILVPDTERYDARLRSYYSGNAAQTAWCMVLPTSTEGVSRIVKIISRHQCPFGIRSGAHSAWKGSNGVEDGITVDFGHLNTTTYDEKTGIASIQPGADWESVFSSLDPNGVTAVGGRASVVGVGGFTTGGGYFFHTNPRGFACDAVTNFEIVLANGTIVNASAKENPDLFKAQKGGSGNLGFVTRVDQRVVNTTAMWAGFVEYPVEERGAVFNAYLEFSKNMHKDLASQNIAAMSWGNRAMPTGPSSQTSRAGSDPPRLRIIWRSATPRARSGSGRLPRWCPSSPGPRRSVCTKSRQPAPRTPPPEVLKTDHRVPSANWMSGQYRDDLRMMQFVDQKLREYGTMMNKLAPSATYDVLVQFQPFTKSMVAHAAEGGGNILGLERVVADGPTTNWLIALICDTAETQEKLLRWRCGIGTTLIGA</sequence>
<feature type="region of interest" description="Disordered" evidence="5">
    <location>
        <begin position="281"/>
        <end position="355"/>
    </location>
</feature>
<name>A0A8H6J4J1_9PEZI</name>
<dbReference type="InterPro" id="IPR016169">
    <property type="entry name" value="FAD-bd_PCMH_sub2"/>
</dbReference>
<proteinExistence type="inferred from homology"/>
<keyword evidence="9" id="KW-1185">Reference proteome</keyword>
<dbReference type="Gene3D" id="3.30.465.10">
    <property type="match status" value="1"/>
</dbReference>
<dbReference type="InterPro" id="IPR036318">
    <property type="entry name" value="FAD-bd_PCMH-like_sf"/>
</dbReference>
<dbReference type="InterPro" id="IPR006094">
    <property type="entry name" value="Oxid_FAD_bind_N"/>
</dbReference>
<evidence type="ECO:0000256" key="2">
    <source>
        <dbReference type="ARBA" id="ARBA00022630"/>
    </source>
</evidence>
<evidence type="ECO:0000256" key="4">
    <source>
        <dbReference type="ARBA" id="ARBA00023002"/>
    </source>
</evidence>
<reference evidence="8 9" key="1">
    <citation type="journal article" date="2020" name="Phytopathology">
        <title>Genome Sequence Resources of Colletotrichum truncatum, C. plurivorum, C. musicola, and C. sojae: Four Species Pathogenic to Soybean (Glycine max).</title>
        <authorList>
            <person name="Rogerio F."/>
            <person name="Boufleur T.R."/>
            <person name="Ciampi-Guillardi M."/>
            <person name="Sukno S.A."/>
            <person name="Thon M.R."/>
            <person name="Massola Junior N.S."/>
            <person name="Baroncelli R."/>
        </authorList>
    </citation>
    <scope>NUCLEOTIDE SEQUENCE [LARGE SCALE GENOMIC DNA]</scope>
    <source>
        <strain evidence="8 9">LFN0009</strain>
    </source>
</reference>
<evidence type="ECO:0000256" key="5">
    <source>
        <dbReference type="SAM" id="MobiDB-lite"/>
    </source>
</evidence>
<accession>A0A8H6J4J1</accession>
<evidence type="ECO:0000259" key="7">
    <source>
        <dbReference type="PROSITE" id="PS51387"/>
    </source>
</evidence>
<evidence type="ECO:0000313" key="8">
    <source>
        <dbReference type="EMBL" id="KAF6806399.1"/>
    </source>
</evidence>
<dbReference type="GO" id="GO:0071949">
    <property type="term" value="F:FAD binding"/>
    <property type="evidence" value="ECO:0007669"/>
    <property type="project" value="InterPro"/>
</dbReference>
<evidence type="ECO:0000256" key="1">
    <source>
        <dbReference type="ARBA" id="ARBA00005466"/>
    </source>
</evidence>
<keyword evidence="3" id="KW-0274">FAD</keyword>
<dbReference type="SUPFAM" id="SSF56176">
    <property type="entry name" value="FAD-binding/transporter-associated domain-like"/>
    <property type="match status" value="1"/>
</dbReference>
<keyword evidence="2" id="KW-0285">Flavoprotein</keyword>
<comment type="caution">
    <text evidence="8">The sequence shown here is derived from an EMBL/GenBank/DDBJ whole genome shotgun (WGS) entry which is preliminary data.</text>
</comment>
<dbReference type="AlphaFoldDB" id="A0A8H6J4J1"/>
<dbReference type="Proteomes" id="UP000652219">
    <property type="component" value="Unassembled WGS sequence"/>
</dbReference>
<feature type="domain" description="FAD-binding PCMH-type" evidence="7">
    <location>
        <begin position="64"/>
        <end position="237"/>
    </location>
</feature>
<gene>
    <name evidence="8" type="ORF">CSOJ01_08894</name>
</gene>
<feature type="chain" id="PRO_5034302300" evidence="6">
    <location>
        <begin position="20"/>
        <end position="466"/>
    </location>
</feature>
<dbReference type="InterPro" id="IPR050416">
    <property type="entry name" value="FAD-linked_Oxidoreductase"/>
</dbReference>
<comment type="similarity">
    <text evidence="1">Belongs to the oxygen-dependent FAD-linked oxidoreductase family.</text>
</comment>
<organism evidence="8 9">
    <name type="scientific">Colletotrichum sojae</name>
    <dbReference type="NCBI Taxonomy" id="2175907"/>
    <lineage>
        <taxon>Eukaryota</taxon>
        <taxon>Fungi</taxon>
        <taxon>Dikarya</taxon>
        <taxon>Ascomycota</taxon>
        <taxon>Pezizomycotina</taxon>
        <taxon>Sordariomycetes</taxon>
        <taxon>Hypocreomycetidae</taxon>
        <taxon>Glomerellales</taxon>
        <taxon>Glomerellaceae</taxon>
        <taxon>Colletotrichum</taxon>
        <taxon>Colletotrichum orchidearum species complex</taxon>
    </lineage>
</organism>
<keyword evidence="4" id="KW-0560">Oxidoreductase</keyword>
<protein>
    <submittedName>
        <fullName evidence="8">FAD binding domain-containing protein</fullName>
    </submittedName>
</protein>
<feature type="signal peptide" evidence="6">
    <location>
        <begin position="1"/>
        <end position="19"/>
    </location>
</feature>
<dbReference type="EMBL" id="WIGN01000160">
    <property type="protein sequence ID" value="KAF6806399.1"/>
    <property type="molecule type" value="Genomic_DNA"/>
</dbReference>
<keyword evidence="6" id="KW-0732">Signal</keyword>
<dbReference type="Pfam" id="PF01565">
    <property type="entry name" value="FAD_binding_4"/>
    <property type="match status" value="1"/>
</dbReference>
<dbReference type="GO" id="GO:0016491">
    <property type="term" value="F:oxidoreductase activity"/>
    <property type="evidence" value="ECO:0007669"/>
    <property type="project" value="UniProtKB-KW"/>
</dbReference>
<dbReference type="PANTHER" id="PTHR42973">
    <property type="entry name" value="BINDING OXIDOREDUCTASE, PUTATIVE (AFU_ORTHOLOGUE AFUA_1G17690)-RELATED"/>
    <property type="match status" value="1"/>
</dbReference>
<evidence type="ECO:0000313" key="9">
    <source>
        <dbReference type="Proteomes" id="UP000652219"/>
    </source>
</evidence>
<dbReference type="PROSITE" id="PS51387">
    <property type="entry name" value="FAD_PCMH"/>
    <property type="match status" value="1"/>
</dbReference>
<evidence type="ECO:0000256" key="6">
    <source>
        <dbReference type="SAM" id="SignalP"/>
    </source>
</evidence>